<name>A0A5C7B717_9FLAO</name>
<evidence type="ECO:0000313" key="2">
    <source>
        <dbReference type="EMBL" id="TXE16694.1"/>
    </source>
</evidence>
<dbReference type="GO" id="GO:0030246">
    <property type="term" value="F:carbohydrate binding"/>
    <property type="evidence" value="ECO:0007669"/>
    <property type="project" value="InterPro"/>
</dbReference>
<dbReference type="STRING" id="1123037.GCA_000425305_02316"/>
<sequence length="364" mass="42405">MKHLIHICFGIVFFAGHAQDKAKAIDVSVIASVVIPKHYLISKTSENITVDGKASELSWENADFTDYFIDIEGVIDPKYKTKTKMLWDDQYLYVYAELSEPHIWGTLKQRDTIIYYNNDFEVFIDPSQTGIGYGEIEINALNTVWDLYLNKPYRIGGHANFEWNLNELKSAIQIHGSLNNPNDIDSLWTAEMAIPLKPLIALKNRPKSVPKEGEQWRINFSRVQWDHDIIDGEYYRKKEDGKFSHEHNWVWSNQKVINMHEPEKWGILQFTEKSTAQGVPYIKDEDLLIKQTAFALFRKTRYKNLKYLLDEQQGNKKELNVTMSKDNSVKAIFHKTLFGFEYKIKSPITDITYIINQEGTLKKL</sequence>
<dbReference type="GO" id="GO:0004553">
    <property type="term" value="F:hydrolase activity, hydrolyzing O-glycosyl compounds"/>
    <property type="evidence" value="ECO:0007669"/>
    <property type="project" value="InterPro"/>
</dbReference>
<gene>
    <name evidence="2" type="ORF">ES692_11575</name>
</gene>
<dbReference type="InterPro" id="IPR010502">
    <property type="entry name" value="Carb-bd_dom_fam9"/>
</dbReference>
<dbReference type="RefSeq" id="WP_051229677.1">
    <property type="nucleotide sequence ID" value="NZ_VOSB01000016.1"/>
</dbReference>
<dbReference type="PANTHER" id="PTHR35532:SF5">
    <property type="entry name" value="CARBOHYDRATE-BINDING DOMAIN-CONTAINING PROTEIN"/>
    <property type="match status" value="1"/>
</dbReference>
<dbReference type="Proteomes" id="UP000321938">
    <property type="component" value="Unassembled WGS sequence"/>
</dbReference>
<keyword evidence="3" id="KW-1185">Reference proteome</keyword>
<dbReference type="OrthoDB" id="9786766at2"/>
<evidence type="ECO:0000259" key="1">
    <source>
        <dbReference type="Pfam" id="PF06452"/>
    </source>
</evidence>
<dbReference type="Gene3D" id="2.60.40.1190">
    <property type="match status" value="1"/>
</dbReference>
<dbReference type="AlphaFoldDB" id="A0A5C7B717"/>
<comment type="caution">
    <text evidence="2">The sequence shown here is derived from an EMBL/GenBank/DDBJ whole genome shotgun (WGS) entry which is preliminary data.</text>
</comment>
<dbReference type="Pfam" id="PF06452">
    <property type="entry name" value="CBM9_1"/>
    <property type="match status" value="1"/>
</dbReference>
<reference evidence="2 3" key="1">
    <citation type="submission" date="2019-08" db="EMBL/GenBank/DDBJ databases">
        <title>Genome of Psychroserpens burtonensis ACAM 167.</title>
        <authorList>
            <person name="Bowman J.P."/>
        </authorList>
    </citation>
    <scope>NUCLEOTIDE SEQUENCE [LARGE SCALE GENOMIC DNA]</scope>
    <source>
        <strain evidence="2 3">ACAM 167</strain>
    </source>
</reference>
<dbReference type="EMBL" id="VOSB01000016">
    <property type="protein sequence ID" value="TXE16694.1"/>
    <property type="molecule type" value="Genomic_DNA"/>
</dbReference>
<feature type="domain" description="Carbohydrate-binding" evidence="1">
    <location>
        <begin position="50"/>
        <end position="140"/>
    </location>
</feature>
<protein>
    <submittedName>
        <fullName evidence="2">Carbohydrate-binding family 9-like protein</fullName>
    </submittedName>
</protein>
<proteinExistence type="predicted"/>
<accession>A0A5C7B717</accession>
<evidence type="ECO:0000313" key="3">
    <source>
        <dbReference type="Proteomes" id="UP000321938"/>
    </source>
</evidence>
<dbReference type="GO" id="GO:0016052">
    <property type="term" value="P:carbohydrate catabolic process"/>
    <property type="evidence" value="ECO:0007669"/>
    <property type="project" value="InterPro"/>
</dbReference>
<organism evidence="2 3">
    <name type="scientific">Psychroserpens burtonensis</name>
    <dbReference type="NCBI Taxonomy" id="49278"/>
    <lineage>
        <taxon>Bacteria</taxon>
        <taxon>Pseudomonadati</taxon>
        <taxon>Bacteroidota</taxon>
        <taxon>Flavobacteriia</taxon>
        <taxon>Flavobacteriales</taxon>
        <taxon>Flavobacteriaceae</taxon>
        <taxon>Psychroserpens</taxon>
    </lineage>
</organism>
<dbReference type="CDD" id="cd09620">
    <property type="entry name" value="CBM9_like_3"/>
    <property type="match status" value="1"/>
</dbReference>
<dbReference type="PANTHER" id="PTHR35532">
    <property type="entry name" value="SIMILAR TO POLYHYDROXYALKANOATE DEPOLYMERASE"/>
    <property type="match status" value="1"/>
</dbReference>
<dbReference type="SUPFAM" id="SSF49344">
    <property type="entry name" value="CBD9-like"/>
    <property type="match status" value="1"/>
</dbReference>